<protein>
    <submittedName>
        <fullName evidence="3">Non-ribosomal peptide synthetase component E (Peptide arylation enzyme)</fullName>
    </submittedName>
</protein>
<dbReference type="Pfam" id="PF13193">
    <property type="entry name" value="AMP-binding_C"/>
    <property type="match status" value="1"/>
</dbReference>
<dbReference type="GO" id="GO:0016878">
    <property type="term" value="F:acid-thiol ligase activity"/>
    <property type="evidence" value="ECO:0007669"/>
    <property type="project" value="UniProtKB-ARBA"/>
</dbReference>
<feature type="domain" description="AMP-dependent synthetase/ligase" evidence="1">
    <location>
        <begin position="38"/>
        <end position="405"/>
    </location>
</feature>
<dbReference type="InterPro" id="IPR045851">
    <property type="entry name" value="AMP-bd_C_sf"/>
</dbReference>
<dbReference type="InterPro" id="IPR042099">
    <property type="entry name" value="ANL_N_sf"/>
</dbReference>
<dbReference type="STRING" id="200378.SAMN05216553_101773"/>
<dbReference type="InterPro" id="IPR000873">
    <property type="entry name" value="AMP-dep_synth/lig_dom"/>
</dbReference>
<dbReference type="Gene3D" id="3.30.300.30">
    <property type="match status" value="1"/>
</dbReference>
<dbReference type="EMBL" id="FNCC01000001">
    <property type="protein sequence ID" value="SDF46756.1"/>
    <property type="molecule type" value="Genomic_DNA"/>
</dbReference>
<dbReference type="RefSeq" id="WP_176946573.1">
    <property type="nucleotide sequence ID" value="NZ_FNCC01000001.1"/>
</dbReference>
<dbReference type="InterPro" id="IPR050237">
    <property type="entry name" value="ATP-dep_AMP-bd_enzyme"/>
</dbReference>
<dbReference type="PROSITE" id="PS00455">
    <property type="entry name" value="AMP_BINDING"/>
    <property type="match status" value="1"/>
</dbReference>
<evidence type="ECO:0000259" key="2">
    <source>
        <dbReference type="Pfam" id="PF13193"/>
    </source>
</evidence>
<dbReference type="AlphaFoldDB" id="A0A1G7LBL2"/>
<evidence type="ECO:0000313" key="4">
    <source>
        <dbReference type="Proteomes" id="UP000199623"/>
    </source>
</evidence>
<sequence length="554" mass="58887">MPDLLDPRIPIHDRERAARYLASGSWSDRTTVQRLREVCGLHAERDAVAGPDGTFTYRELDERTDRMAAGLVALGLPRGAPVVVQAGNSAESVLAFYALLKCGAVPVAALPAHRANEIGPISSAVGAVAHLVDSAVSDGALVRLARDNAADKPFPVRLLTVGPAPEGFTRVSELGGDVSLERARAEVDAVQDRIHHEDVAVFQLSGGTTGTPKLIPRLHAEYWNNAVANSRALGRTPDSRIAHVLPLLHNAGVVNALFGAHVVGGCVVAVPFGKAPETVRMLAEHRVNDMMIGGFMASWLDEDSWGDLAAGLKVIIFSGSKPPGALFDACTAQGIWMGQTWGMAEGPYTSTYRAAPPEIRSATVGSPVHGDDELAVVDPVTHEPLPAGETGVLVYRGPSTLAGYFDAPAHDKAAFTADGMLLTGDLVRLVERDGVRHLSIEGRVKDVVSRGGEKFSTEEVEKLLLQHPSIREAAVVAMPDERLGERACAYVVAVGSTAPSLGDVRQHLEGLGVAKYKWPERLELLPALPRTATYKVDKVLLRALAAGDAEVRDA</sequence>
<proteinExistence type="predicted"/>
<dbReference type="InterPro" id="IPR020845">
    <property type="entry name" value="AMP-binding_CS"/>
</dbReference>
<dbReference type="SUPFAM" id="SSF56801">
    <property type="entry name" value="Acetyl-CoA synthetase-like"/>
    <property type="match status" value="1"/>
</dbReference>
<accession>A0A1G7LBL2</accession>
<reference evidence="4" key="1">
    <citation type="submission" date="2016-10" db="EMBL/GenBank/DDBJ databases">
        <authorList>
            <person name="Varghese N."/>
            <person name="Submissions S."/>
        </authorList>
    </citation>
    <scope>NUCLEOTIDE SEQUENCE [LARGE SCALE GENOMIC DNA]</scope>
    <source>
        <strain evidence="4">CGMCC 4.3506</strain>
    </source>
</reference>
<dbReference type="PANTHER" id="PTHR43767:SF1">
    <property type="entry name" value="NONRIBOSOMAL PEPTIDE SYNTHASE PES1 (EUROFUNG)-RELATED"/>
    <property type="match status" value="1"/>
</dbReference>
<dbReference type="Gene3D" id="3.40.50.12780">
    <property type="entry name" value="N-terminal domain of ligase-like"/>
    <property type="match status" value="1"/>
</dbReference>
<feature type="domain" description="AMP-binding enzyme C-terminal" evidence="2">
    <location>
        <begin position="459"/>
        <end position="535"/>
    </location>
</feature>
<gene>
    <name evidence="3" type="ORF">SAMN05216553_101773</name>
</gene>
<evidence type="ECO:0000313" key="3">
    <source>
        <dbReference type="EMBL" id="SDF46756.1"/>
    </source>
</evidence>
<dbReference type="InterPro" id="IPR025110">
    <property type="entry name" value="AMP-bd_C"/>
</dbReference>
<dbReference type="Proteomes" id="UP000199623">
    <property type="component" value="Unassembled WGS sequence"/>
</dbReference>
<dbReference type="Pfam" id="PF00501">
    <property type="entry name" value="AMP-binding"/>
    <property type="match status" value="1"/>
</dbReference>
<evidence type="ECO:0000259" key="1">
    <source>
        <dbReference type="Pfam" id="PF00501"/>
    </source>
</evidence>
<dbReference type="PANTHER" id="PTHR43767">
    <property type="entry name" value="LONG-CHAIN-FATTY-ACID--COA LIGASE"/>
    <property type="match status" value="1"/>
</dbReference>
<keyword evidence="4" id="KW-1185">Reference proteome</keyword>
<name>A0A1G7LBL2_9PSEU</name>
<organism evidence="3 4">
    <name type="scientific">Lentzea fradiae</name>
    <dbReference type="NCBI Taxonomy" id="200378"/>
    <lineage>
        <taxon>Bacteria</taxon>
        <taxon>Bacillati</taxon>
        <taxon>Actinomycetota</taxon>
        <taxon>Actinomycetes</taxon>
        <taxon>Pseudonocardiales</taxon>
        <taxon>Pseudonocardiaceae</taxon>
        <taxon>Lentzea</taxon>
    </lineage>
</organism>